<dbReference type="PANTHER" id="PTHR37422">
    <property type="entry name" value="TEICHURONIC ACID BIOSYNTHESIS PROTEIN TUAE"/>
    <property type="match status" value="1"/>
</dbReference>
<comment type="caution">
    <text evidence="7">The sequence shown here is derived from an EMBL/GenBank/DDBJ whole genome shotgun (WGS) entry which is preliminary data.</text>
</comment>
<evidence type="ECO:0000256" key="5">
    <source>
        <dbReference type="SAM" id="Phobius"/>
    </source>
</evidence>
<keyword evidence="4 5" id="KW-0472">Membrane</keyword>
<evidence type="ECO:0000313" key="7">
    <source>
        <dbReference type="EMBL" id="OEO32649.1"/>
    </source>
</evidence>
<feature type="domain" description="O-antigen ligase-related" evidence="6">
    <location>
        <begin position="212"/>
        <end position="362"/>
    </location>
</feature>
<dbReference type="Pfam" id="PF04932">
    <property type="entry name" value="Wzy_C"/>
    <property type="match status" value="1"/>
</dbReference>
<proteinExistence type="predicted"/>
<feature type="transmembrane region" description="Helical" evidence="5">
    <location>
        <begin position="43"/>
        <end position="73"/>
    </location>
</feature>
<gene>
    <name evidence="7" type="ORF">VW23_010570</name>
</gene>
<feature type="transmembrane region" description="Helical" evidence="5">
    <location>
        <begin position="142"/>
        <end position="161"/>
    </location>
</feature>
<evidence type="ECO:0000313" key="8">
    <source>
        <dbReference type="Proteomes" id="UP000095463"/>
    </source>
</evidence>
<dbReference type="InterPro" id="IPR007016">
    <property type="entry name" value="O-antigen_ligase-rel_domated"/>
</dbReference>
<comment type="subcellular location">
    <subcellularLocation>
        <location evidence="1">Membrane</location>
        <topology evidence="1">Multi-pass membrane protein</topology>
    </subcellularLocation>
</comment>
<reference evidence="7 8" key="1">
    <citation type="journal article" date="2015" name="Genome Announc.">
        <title>Genome Assemblies of Three Soil-Associated Devosia species: D. insulae, D. limi, and D. soli.</title>
        <authorList>
            <person name="Hassan Y.I."/>
            <person name="Lepp D."/>
            <person name="Zhou T."/>
        </authorList>
    </citation>
    <scope>NUCLEOTIDE SEQUENCE [LARGE SCALE GENOMIC DNA]</scope>
    <source>
        <strain evidence="7 8">DS-56</strain>
    </source>
</reference>
<feature type="transmembrane region" description="Helical" evidence="5">
    <location>
        <begin position="385"/>
        <end position="401"/>
    </location>
</feature>
<keyword evidence="3 5" id="KW-1133">Transmembrane helix</keyword>
<dbReference type="Proteomes" id="UP000095463">
    <property type="component" value="Unassembled WGS sequence"/>
</dbReference>
<dbReference type="PANTHER" id="PTHR37422:SF23">
    <property type="entry name" value="TEICHURONIC ACID BIOSYNTHESIS PROTEIN TUAE"/>
    <property type="match status" value="1"/>
</dbReference>
<sequence length="430" mass="45873">MTADGKREAIGEAAPEGLPVAELPLAPLSPAAASEALLRRAMLVVAIGLSCILGYFTTFALLAIALAVFAFFAVRRATVKIGFDLPAKLFLGAFTLLFISAVVTMRQPSDLLQTLNFSAMLLYAPLALLFRRAAGPANSRKLADFALFGTAAGLLMALYFNYIEGMQRAGLGSPITDPIRLSNTALLLGFFAMIGAAAATGRQRFIYLLGPLMALAVIFASGSRAALVAFPVLLFVAALLLVRHKLLAVVVSVAVLAAFGLVAYFADLAGARSSSMFDILSRLAGGDNPADLGTTIRFILYRAGAQAFTDAPLFGHGWGQLMTAIVPYLAVYELVHAQLPHLHNDALNFAVASGLFGLVVYLLLLALPVISCIFSPRDSQYRTRLYGCSLLSISYLVLGLPDTMLSFPLHNTLYVVLTAVLLNYCRDERA</sequence>
<dbReference type="OrthoDB" id="7943468at2"/>
<keyword evidence="2 5" id="KW-0812">Transmembrane</keyword>
<evidence type="ECO:0000259" key="6">
    <source>
        <dbReference type="Pfam" id="PF04932"/>
    </source>
</evidence>
<dbReference type="EMBL" id="LAJE02000063">
    <property type="protein sequence ID" value="OEO32649.1"/>
    <property type="molecule type" value="Genomic_DNA"/>
</dbReference>
<name>A0A1E5XVN4_9HYPH</name>
<feature type="transmembrane region" description="Helical" evidence="5">
    <location>
        <begin position="181"/>
        <end position="200"/>
    </location>
</feature>
<accession>A0A1E5XVN4</accession>
<evidence type="ECO:0000256" key="1">
    <source>
        <dbReference type="ARBA" id="ARBA00004141"/>
    </source>
</evidence>
<dbReference type="RefSeq" id="WP_069908216.1">
    <property type="nucleotide sequence ID" value="NZ_LAJE02000063.1"/>
</dbReference>
<keyword evidence="8" id="KW-1185">Reference proteome</keyword>
<dbReference type="AlphaFoldDB" id="A0A1E5XVN4"/>
<feature type="transmembrane region" description="Helical" evidence="5">
    <location>
        <begin position="111"/>
        <end position="130"/>
    </location>
</feature>
<feature type="transmembrane region" description="Helical" evidence="5">
    <location>
        <begin position="350"/>
        <end position="373"/>
    </location>
</feature>
<evidence type="ECO:0000256" key="2">
    <source>
        <dbReference type="ARBA" id="ARBA00022692"/>
    </source>
</evidence>
<evidence type="ECO:0000256" key="3">
    <source>
        <dbReference type="ARBA" id="ARBA00022989"/>
    </source>
</evidence>
<evidence type="ECO:0000256" key="4">
    <source>
        <dbReference type="ARBA" id="ARBA00023136"/>
    </source>
</evidence>
<feature type="transmembrane region" description="Helical" evidence="5">
    <location>
        <begin position="246"/>
        <end position="266"/>
    </location>
</feature>
<feature type="transmembrane region" description="Helical" evidence="5">
    <location>
        <begin position="85"/>
        <end position="105"/>
    </location>
</feature>
<feature type="transmembrane region" description="Helical" evidence="5">
    <location>
        <begin position="212"/>
        <end position="240"/>
    </location>
</feature>
<dbReference type="GO" id="GO:0016020">
    <property type="term" value="C:membrane"/>
    <property type="evidence" value="ECO:0007669"/>
    <property type="project" value="UniProtKB-SubCell"/>
</dbReference>
<protein>
    <recommendedName>
        <fullName evidence="6">O-antigen ligase-related domain-containing protein</fullName>
    </recommendedName>
</protein>
<organism evidence="7 8">
    <name type="scientific">Devosia insulae DS-56</name>
    <dbReference type="NCBI Taxonomy" id="1116389"/>
    <lineage>
        <taxon>Bacteria</taxon>
        <taxon>Pseudomonadati</taxon>
        <taxon>Pseudomonadota</taxon>
        <taxon>Alphaproteobacteria</taxon>
        <taxon>Hyphomicrobiales</taxon>
        <taxon>Devosiaceae</taxon>
        <taxon>Devosia</taxon>
    </lineage>
</organism>
<dbReference type="InterPro" id="IPR051533">
    <property type="entry name" value="WaaL-like"/>
</dbReference>